<sequence length="81" mass="9064">MVATSPPSSPKLVNFIHHTHAPYCPKKSLRLKKYTSMYGIMVRVGYTVFEKVIALECVNNVGPLTNRMSCCCATNVKLNFI</sequence>
<evidence type="ECO:0000313" key="1">
    <source>
        <dbReference type="EMBL" id="GAU22691.1"/>
    </source>
</evidence>
<organism evidence="1 2">
    <name type="scientific">Trifolium subterraneum</name>
    <name type="common">Subterranean clover</name>
    <dbReference type="NCBI Taxonomy" id="3900"/>
    <lineage>
        <taxon>Eukaryota</taxon>
        <taxon>Viridiplantae</taxon>
        <taxon>Streptophyta</taxon>
        <taxon>Embryophyta</taxon>
        <taxon>Tracheophyta</taxon>
        <taxon>Spermatophyta</taxon>
        <taxon>Magnoliopsida</taxon>
        <taxon>eudicotyledons</taxon>
        <taxon>Gunneridae</taxon>
        <taxon>Pentapetalae</taxon>
        <taxon>rosids</taxon>
        <taxon>fabids</taxon>
        <taxon>Fabales</taxon>
        <taxon>Fabaceae</taxon>
        <taxon>Papilionoideae</taxon>
        <taxon>50 kb inversion clade</taxon>
        <taxon>NPAAA clade</taxon>
        <taxon>Hologalegina</taxon>
        <taxon>IRL clade</taxon>
        <taxon>Trifolieae</taxon>
        <taxon>Trifolium</taxon>
    </lineage>
</organism>
<protein>
    <submittedName>
        <fullName evidence="1">Uncharacterized protein</fullName>
    </submittedName>
</protein>
<dbReference type="AlphaFoldDB" id="A0A2Z6LTP8"/>
<keyword evidence="2" id="KW-1185">Reference proteome</keyword>
<gene>
    <name evidence="1" type="ORF">TSUD_235130</name>
</gene>
<evidence type="ECO:0000313" key="2">
    <source>
        <dbReference type="Proteomes" id="UP000242715"/>
    </source>
</evidence>
<proteinExistence type="predicted"/>
<name>A0A2Z6LTP8_TRISU</name>
<dbReference type="Proteomes" id="UP000242715">
    <property type="component" value="Unassembled WGS sequence"/>
</dbReference>
<accession>A0A2Z6LTP8</accession>
<dbReference type="OrthoDB" id="10540021at2759"/>
<dbReference type="EMBL" id="DF973251">
    <property type="protein sequence ID" value="GAU22691.1"/>
    <property type="molecule type" value="Genomic_DNA"/>
</dbReference>
<reference evidence="2" key="1">
    <citation type="journal article" date="2017" name="Front. Plant Sci.">
        <title>Climate Clever Clovers: New Paradigm to Reduce the Environmental Footprint of Ruminants by Breeding Low Methanogenic Forages Utilizing Haplotype Variation.</title>
        <authorList>
            <person name="Kaur P."/>
            <person name="Appels R."/>
            <person name="Bayer P.E."/>
            <person name="Keeble-Gagnere G."/>
            <person name="Wang J."/>
            <person name="Hirakawa H."/>
            <person name="Shirasawa K."/>
            <person name="Vercoe P."/>
            <person name="Stefanova K."/>
            <person name="Durmic Z."/>
            <person name="Nichols P."/>
            <person name="Revell C."/>
            <person name="Isobe S.N."/>
            <person name="Edwards D."/>
            <person name="Erskine W."/>
        </authorList>
    </citation>
    <scope>NUCLEOTIDE SEQUENCE [LARGE SCALE GENOMIC DNA]</scope>
    <source>
        <strain evidence="2">cv. Daliak</strain>
    </source>
</reference>